<sequence length="466" mass="49783">MKKKRALALLLTGVMAFSMAACGSQQETSNSGTNTQTETSAPAETAAETAAGTEAAAGTDLSADITMWTYPIGSFGDEETVNGFIASFNEVYPNISVSVEYLDYTSGDDQVTAAIEAGTTPDIIMEGPERLVSNWGAKGKMLDLSDLWDDEALADISATSEAVVSACQSTEGVFYEYPLCMTTHCMAINYEMFEAADALQYINEDRTWTTENFEKALQALKDAGVAQENGIVYCGGQGGDQGTRALAMNLYNAEFTNADHTQWTMNSEAGVKGLQQLVDWTQEGLLSYDAGAQASDELQLFSNGTVAMTFCWNASNEAQYASVVGFTPYPVAFPSESGTPELCGGIYGFGIFDNGDEAKAEAAKAFIEFICDDAVQGPLSVSSTGFFPVRASFGNVYAGTEDEARMEVFASFGPYLGDYYNVTGGWAEQRTAWWNMLQQIFGGEDVQTAADAYVETCNAATAAAAN</sequence>
<dbReference type="AlphaFoldDB" id="A0A9D1R4S9"/>
<dbReference type="Gene3D" id="3.40.190.10">
    <property type="entry name" value="Periplasmic binding protein-like II"/>
    <property type="match status" value="1"/>
</dbReference>
<evidence type="ECO:0000313" key="8">
    <source>
        <dbReference type="EMBL" id="HIW80126.1"/>
    </source>
</evidence>
<feature type="signal peptide" evidence="7">
    <location>
        <begin position="1"/>
        <end position="20"/>
    </location>
</feature>
<evidence type="ECO:0000256" key="7">
    <source>
        <dbReference type="SAM" id="SignalP"/>
    </source>
</evidence>
<dbReference type="Pfam" id="PF01547">
    <property type="entry name" value="SBP_bac_1"/>
    <property type="match status" value="1"/>
</dbReference>
<keyword evidence="3" id="KW-0472">Membrane</keyword>
<dbReference type="PANTHER" id="PTHR43649">
    <property type="entry name" value="ARABINOSE-BINDING PROTEIN-RELATED"/>
    <property type="match status" value="1"/>
</dbReference>
<dbReference type="Proteomes" id="UP000824265">
    <property type="component" value="Unassembled WGS sequence"/>
</dbReference>
<feature type="region of interest" description="Disordered" evidence="6">
    <location>
        <begin position="25"/>
        <end position="55"/>
    </location>
</feature>
<keyword evidence="2 7" id="KW-0732">Signal</keyword>
<evidence type="ECO:0000256" key="3">
    <source>
        <dbReference type="ARBA" id="ARBA00023136"/>
    </source>
</evidence>
<feature type="compositionally biased region" description="Polar residues" evidence="6">
    <location>
        <begin position="25"/>
        <end position="34"/>
    </location>
</feature>
<reference evidence="8" key="2">
    <citation type="submission" date="2021-04" db="EMBL/GenBank/DDBJ databases">
        <authorList>
            <person name="Gilroy R."/>
        </authorList>
    </citation>
    <scope>NUCLEOTIDE SEQUENCE</scope>
    <source>
        <strain evidence="8">CHK195-6426</strain>
    </source>
</reference>
<accession>A0A9D1R4S9</accession>
<evidence type="ECO:0000256" key="6">
    <source>
        <dbReference type="SAM" id="MobiDB-lite"/>
    </source>
</evidence>
<evidence type="ECO:0000256" key="1">
    <source>
        <dbReference type="ARBA" id="ARBA00022475"/>
    </source>
</evidence>
<dbReference type="SUPFAM" id="SSF53850">
    <property type="entry name" value="Periplasmic binding protein-like II"/>
    <property type="match status" value="1"/>
</dbReference>
<gene>
    <name evidence="8" type="ORF">H9742_01130</name>
</gene>
<dbReference type="InterPro" id="IPR050490">
    <property type="entry name" value="Bact_solute-bd_prot1"/>
</dbReference>
<keyword evidence="5" id="KW-0449">Lipoprotein</keyword>
<evidence type="ECO:0000313" key="9">
    <source>
        <dbReference type="Proteomes" id="UP000824265"/>
    </source>
</evidence>
<reference evidence="8" key="1">
    <citation type="journal article" date="2021" name="PeerJ">
        <title>Extensive microbial diversity within the chicken gut microbiome revealed by metagenomics and culture.</title>
        <authorList>
            <person name="Gilroy R."/>
            <person name="Ravi A."/>
            <person name="Getino M."/>
            <person name="Pursley I."/>
            <person name="Horton D.L."/>
            <person name="Alikhan N.F."/>
            <person name="Baker D."/>
            <person name="Gharbi K."/>
            <person name="Hall N."/>
            <person name="Watson M."/>
            <person name="Adriaenssens E.M."/>
            <person name="Foster-Nyarko E."/>
            <person name="Jarju S."/>
            <person name="Secka A."/>
            <person name="Antonio M."/>
            <person name="Oren A."/>
            <person name="Chaudhuri R.R."/>
            <person name="La Ragione R."/>
            <person name="Hildebrand F."/>
            <person name="Pallen M.J."/>
        </authorList>
    </citation>
    <scope>NUCLEOTIDE SEQUENCE</scope>
    <source>
        <strain evidence="8">CHK195-6426</strain>
    </source>
</reference>
<protein>
    <submittedName>
        <fullName evidence="8">Extracellular solute-binding protein</fullName>
    </submittedName>
</protein>
<proteinExistence type="predicted"/>
<dbReference type="PROSITE" id="PS51257">
    <property type="entry name" value="PROKAR_LIPOPROTEIN"/>
    <property type="match status" value="1"/>
</dbReference>
<comment type="caution">
    <text evidence="8">The sequence shown here is derived from an EMBL/GenBank/DDBJ whole genome shotgun (WGS) entry which is preliminary data.</text>
</comment>
<dbReference type="InterPro" id="IPR006059">
    <property type="entry name" value="SBP"/>
</dbReference>
<dbReference type="PANTHER" id="PTHR43649:SF33">
    <property type="entry name" value="POLYGALACTURONAN_RHAMNOGALACTURONAN-BINDING PROTEIN YTCQ"/>
    <property type="match status" value="1"/>
</dbReference>
<name>A0A9D1R4S9_9FIRM</name>
<evidence type="ECO:0000256" key="4">
    <source>
        <dbReference type="ARBA" id="ARBA00023139"/>
    </source>
</evidence>
<organism evidence="8 9">
    <name type="scientific">Candidatus Acetatifactor stercoripullorum</name>
    <dbReference type="NCBI Taxonomy" id="2838414"/>
    <lineage>
        <taxon>Bacteria</taxon>
        <taxon>Bacillati</taxon>
        <taxon>Bacillota</taxon>
        <taxon>Clostridia</taxon>
        <taxon>Lachnospirales</taxon>
        <taxon>Lachnospiraceae</taxon>
        <taxon>Acetatifactor</taxon>
    </lineage>
</organism>
<feature type="chain" id="PRO_5039312718" evidence="7">
    <location>
        <begin position="21"/>
        <end position="466"/>
    </location>
</feature>
<evidence type="ECO:0000256" key="2">
    <source>
        <dbReference type="ARBA" id="ARBA00022729"/>
    </source>
</evidence>
<keyword evidence="1" id="KW-1003">Cell membrane</keyword>
<dbReference type="EMBL" id="DXGH01000006">
    <property type="protein sequence ID" value="HIW80126.1"/>
    <property type="molecule type" value="Genomic_DNA"/>
</dbReference>
<feature type="compositionally biased region" description="Low complexity" evidence="6">
    <location>
        <begin position="35"/>
        <end position="55"/>
    </location>
</feature>
<keyword evidence="4" id="KW-0564">Palmitate</keyword>
<evidence type="ECO:0000256" key="5">
    <source>
        <dbReference type="ARBA" id="ARBA00023288"/>
    </source>
</evidence>